<gene>
    <name evidence="2" type="ORF">LIER_20632</name>
</gene>
<comment type="caution">
    <text evidence="2">The sequence shown here is derived from an EMBL/GenBank/DDBJ whole genome shotgun (WGS) entry which is preliminary data.</text>
</comment>
<evidence type="ECO:0000259" key="1">
    <source>
        <dbReference type="Pfam" id="PF25597"/>
    </source>
</evidence>
<dbReference type="Pfam" id="PF25597">
    <property type="entry name" value="SH3_retrovirus"/>
    <property type="match status" value="1"/>
</dbReference>
<dbReference type="Proteomes" id="UP001454036">
    <property type="component" value="Unassembled WGS sequence"/>
</dbReference>
<organism evidence="2 3">
    <name type="scientific">Lithospermum erythrorhizon</name>
    <name type="common">Purple gromwell</name>
    <name type="synonym">Lithospermum officinale var. erythrorhizon</name>
    <dbReference type="NCBI Taxonomy" id="34254"/>
    <lineage>
        <taxon>Eukaryota</taxon>
        <taxon>Viridiplantae</taxon>
        <taxon>Streptophyta</taxon>
        <taxon>Embryophyta</taxon>
        <taxon>Tracheophyta</taxon>
        <taxon>Spermatophyta</taxon>
        <taxon>Magnoliopsida</taxon>
        <taxon>eudicotyledons</taxon>
        <taxon>Gunneridae</taxon>
        <taxon>Pentapetalae</taxon>
        <taxon>asterids</taxon>
        <taxon>lamiids</taxon>
        <taxon>Boraginales</taxon>
        <taxon>Boraginaceae</taxon>
        <taxon>Boraginoideae</taxon>
        <taxon>Lithospermeae</taxon>
        <taxon>Lithospermum</taxon>
    </lineage>
</organism>
<accession>A0AAV3QM88</accession>
<reference evidence="2 3" key="1">
    <citation type="submission" date="2024-01" db="EMBL/GenBank/DDBJ databases">
        <title>The complete chloroplast genome sequence of Lithospermum erythrorhizon: insights into the phylogenetic relationship among Boraginaceae species and the maternal lineages of purple gromwells.</title>
        <authorList>
            <person name="Okada T."/>
            <person name="Watanabe K."/>
        </authorList>
    </citation>
    <scope>NUCLEOTIDE SEQUENCE [LARGE SCALE GENOMIC DNA]</scope>
</reference>
<sequence length="179" mass="20596">MAYALWAFHFSGLNYLSRKKFISDLPIIEGADGICENCLIGKTQRKPFPVGKSWRTEKQLEIIHSDLCSLEVPSHVDQLRKKLDDKGEKCLFIGYSDLSKAYKFYNPETEKFIISRDVTFDEHGVWDWSGKEEKSVFIPNVPIITNDQPNPENSDPISLENASKENHWLKAMDEEIDSI</sequence>
<dbReference type="AlphaFoldDB" id="A0AAV3QM88"/>
<protein>
    <recommendedName>
        <fullName evidence="1">Retroviral polymerase SH3-like domain-containing protein</fullName>
    </recommendedName>
</protein>
<dbReference type="EMBL" id="BAABME010005272">
    <property type="protein sequence ID" value="GAA0165160.1"/>
    <property type="molecule type" value="Genomic_DNA"/>
</dbReference>
<proteinExistence type="predicted"/>
<keyword evidence="3" id="KW-1185">Reference proteome</keyword>
<evidence type="ECO:0000313" key="3">
    <source>
        <dbReference type="Proteomes" id="UP001454036"/>
    </source>
</evidence>
<name>A0AAV3QM88_LITER</name>
<dbReference type="InterPro" id="IPR057670">
    <property type="entry name" value="SH3_retrovirus"/>
</dbReference>
<evidence type="ECO:0000313" key="2">
    <source>
        <dbReference type="EMBL" id="GAA0165160.1"/>
    </source>
</evidence>
<feature type="domain" description="Retroviral polymerase SH3-like" evidence="1">
    <location>
        <begin position="75"/>
        <end position="132"/>
    </location>
</feature>